<dbReference type="RefSeq" id="WP_214717719.1">
    <property type="nucleotide sequence ID" value="NZ_CP183077.1"/>
</dbReference>
<evidence type="ECO:0000259" key="4">
    <source>
        <dbReference type="Pfam" id="PF00534"/>
    </source>
</evidence>
<feature type="domain" description="Glycosyl transferase family 1" evidence="4">
    <location>
        <begin position="244"/>
        <end position="406"/>
    </location>
</feature>
<keyword evidence="3" id="KW-0812">Transmembrane</keyword>
<dbReference type="Gene3D" id="3.40.50.2000">
    <property type="entry name" value="Glycogen Phosphorylase B"/>
    <property type="match status" value="2"/>
</dbReference>
<evidence type="ECO:0000256" key="3">
    <source>
        <dbReference type="SAM" id="Phobius"/>
    </source>
</evidence>
<keyword evidence="2 5" id="KW-0808">Transferase</keyword>
<evidence type="ECO:0000256" key="2">
    <source>
        <dbReference type="ARBA" id="ARBA00022679"/>
    </source>
</evidence>
<evidence type="ECO:0000313" key="5">
    <source>
        <dbReference type="EMBL" id="MDL5376663.1"/>
    </source>
</evidence>
<keyword evidence="6" id="KW-1185">Reference proteome</keyword>
<feature type="transmembrane region" description="Helical" evidence="3">
    <location>
        <begin position="93"/>
        <end position="118"/>
    </location>
</feature>
<sequence>MKSVCMFVWNHFTNDARVLRECSALAEAGYEVDLIALQDPKNPSLPKEEMRPEGFRVIRVKRQPSILANGMKALKSVRTWVSAKKTRQLGAGLVGAGLLVLAPLTMLGLGAAAGAILFPPVRKNIVNASAMLEMVFTSTKKSYDFYHANDLNTLPQALIAGKLVNKGKIVYDSHEVQTDRTGYGYIQSNLEGWLLPYVDSMMVENHTRAAHNEELYGFYPYVLHNYPFYRPLDFTLRKDLHALLDLPKDEKILLYQGGIQAGRGLEQLILAVKDFKEGTLVMIGDGKLKPVIKQMIEDEGVSDRVKMIDKVPVEALPYYTMNAYLGFQVLNNVCFNHYSASSNKLFEYLMAEVPVVSCDFPEIERVVAGNDVGVVVDSHDPQSIAEGVNRLLDDQALYARVKENTKTAREQYNWDLEKEALLNVYTNVVDRKLPIMKDGAPKPVQQ</sequence>
<dbReference type="Pfam" id="PF00534">
    <property type="entry name" value="Glycos_transf_1"/>
    <property type="match status" value="1"/>
</dbReference>
<comment type="caution">
    <text evidence="5">The sequence shown here is derived from an EMBL/GenBank/DDBJ whole genome shotgun (WGS) entry which is preliminary data.</text>
</comment>
<reference evidence="5 6" key="1">
    <citation type="submission" date="2023-06" db="EMBL/GenBank/DDBJ databases">
        <title>Influencing factors and mechanism of Cr(VI) reduction by facultative anaerobic Exiguobacterium sp. PY14.</title>
        <authorList>
            <person name="Zou L."/>
        </authorList>
    </citation>
    <scope>NUCLEOTIDE SEQUENCE [LARGE SCALE GENOMIC DNA]</scope>
    <source>
        <strain evidence="5 6">PY14</strain>
    </source>
</reference>
<dbReference type="EC" id="2.4.-.-" evidence="5"/>
<dbReference type="GO" id="GO:0016757">
    <property type="term" value="F:glycosyltransferase activity"/>
    <property type="evidence" value="ECO:0007669"/>
    <property type="project" value="UniProtKB-KW"/>
</dbReference>
<gene>
    <name evidence="5" type="ORF">QR695_06540</name>
</gene>
<evidence type="ECO:0000313" key="6">
    <source>
        <dbReference type="Proteomes" id="UP001230807"/>
    </source>
</evidence>
<dbReference type="PANTHER" id="PTHR12526:SF629">
    <property type="entry name" value="TEICHURONIC ACID BIOSYNTHESIS GLYCOSYLTRANSFERASE TUAH-RELATED"/>
    <property type="match status" value="1"/>
</dbReference>
<keyword evidence="3" id="KW-1133">Transmembrane helix</keyword>
<name>A0ABT7MN89_9BACL</name>
<accession>A0ABT7MN89</accession>
<dbReference type="Proteomes" id="UP001230807">
    <property type="component" value="Unassembled WGS sequence"/>
</dbReference>
<keyword evidence="1 5" id="KW-0328">Glycosyltransferase</keyword>
<organism evidence="5 6">
    <name type="scientific">Exiguobacterium mexicanum</name>
    <dbReference type="NCBI Taxonomy" id="340146"/>
    <lineage>
        <taxon>Bacteria</taxon>
        <taxon>Bacillati</taxon>
        <taxon>Bacillota</taxon>
        <taxon>Bacilli</taxon>
        <taxon>Bacillales</taxon>
        <taxon>Bacillales Family XII. Incertae Sedis</taxon>
        <taxon>Exiguobacterium</taxon>
    </lineage>
</organism>
<dbReference type="EMBL" id="JASWER010000003">
    <property type="protein sequence ID" value="MDL5376663.1"/>
    <property type="molecule type" value="Genomic_DNA"/>
</dbReference>
<evidence type="ECO:0000256" key="1">
    <source>
        <dbReference type="ARBA" id="ARBA00022676"/>
    </source>
</evidence>
<dbReference type="PANTHER" id="PTHR12526">
    <property type="entry name" value="GLYCOSYLTRANSFERASE"/>
    <property type="match status" value="1"/>
</dbReference>
<proteinExistence type="predicted"/>
<dbReference type="SUPFAM" id="SSF53756">
    <property type="entry name" value="UDP-Glycosyltransferase/glycogen phosphorylase"/>
    <property type="match status" value="1"/>
</dbReference>
<keyword evidence="3" id="KW-0472">Membrane</keyword>
<dbReference type="InterPro" id="IPR001296">
    <property type="entry name" value="Glyco_trans_1"/>
</dbReference>
<protein>
    <submittedName>
        <fullName evidence="5">Glycosyltransferase</fullName>
        <ecNumber evidence="5">2.4.-.-</ecNumber>
    </submittedName>
</protein>